<accession>A0ABV9NUH3</accession>
<dbReference type="InterPro" id="IPR029058">
    <property type="entry name" value="AB_hydrolase_fold"/>
</dbReference>
<dbReference type="PANTHER" id="PTHR37946:SF1">
    <property type="entry name" value="SLL1969 PROTEIN"/>
    <property type="match status" value="1"/>
</dbReference>
<reference evidence="3" key="1">
    <citation type="journal article" date="2019" name="Int. J. Syst. Evol. Microbiol.">
        <title>The Global Catalogue of Microorganisms (GCM) 10K type strain sequencing project: providing services to taxonomists for standard genome sequencing and annotation.</title>
        <authorList>
            <consortium name="The Broad Institute Genomics Platform"/>
            <consortium name="The Broad Institute Genome Sequencing Center for Infectious Disease"/>
            <person name="Wu L."/>
            <person name="Ma J."/>
        </authorList>
    </citation>
    <scope>NUCLEOTIDE SEQUENCE [LARGE SCALE GENOMIC DNA]</scope>
    <source>
        <strain evidence="3">JCM 12165</strain>
    </source>
</reference>
<keyword evidence="1" id="KW-0732">Signal</keyword>
<evidence type="ECO:0000313" key="2">
    <source>
        <dbReference type="EMBL" id="MFC4736345.1"/>
    </source>
</evidence>
<gene>
    <name evidence="2" type="ORF">ACFO4L_07080</name>
</gene>
<dbReference type="SUPFAM" id="SSF53474">
    <property type="entry name" value="alpha/beta-Hydrolases"/>
    <property type="match status" value="1"/>
</dbReference>
<dbReference type="EMBL" id="JBHSGK010000005">
    <property type="protein sequence ID" value="MFC4736345.1"/>
    <property type="molecule type" value="Genomic_DNA"/>
</dbReference>
<dbReference type="Gene3D" id="3.40.50.1820">
    <property type="entry name" value="alpha/beta hydrolase"/>
    <property type="match status" value="1"/>
</dbReference>
<protein>
    <submittedName>
        <fullName evidence="2">Esterase/lipase family protein</fullName>
    </submittedName>
</protein>
<feature type="chain" id="PRO_5045613703" evidence="1">
    <location>
        <begin position="22"/>
        <end position="510"/>
    </location>
</feature>
<keyword evidence="3" id="KW-1185">Reference proteome</keyword>
<evidence type="ECO:0000313" key="3">
    <source>
        <dbReference type="Proteomes" id="UP001595896"/>
    </source>
</evidence>
<evidence type="ECO:0000256" key="1">
    <source>
        <dbReference type="SAM" id="SignalP"/>
    </source>
</evidence>
<comment type="caution">
    <text evidence="2">The sequence shown here is derived from an EMBL/GenBank/DDBJ whole genome shotgun (WGS) entry which is preliminary data.</text>
</comment>
<dbReference type="PANTHER" id="PTHR37946">
    <property type="entry name" value="SLL1969 PROTEIN"/>
    <property type="match status" value="1"/>
</dbReference>
<organism evidence="2 3">
    <name type="scientific">Bacillus daqingensis</name>
    <dbReference type="NCBI Taxonomy" id="872396"/>
    <lineage>
        <taxon>Bacteria</taxon>
        <taxon>Bacillati</taxon>
        <taxon>Bacillota</taxon>
        <taxon>Bacilli</taxon>
        <taxon>Bacillales</taxon>
        <taxon>Bacillaceae</taxon>
        <taxon>Bacillus</taxon>
    </lineage>
</organism>
<proteinExistence type="predicted"/>
<dbReference type="RefSeq" id="WP_377908991.1">
    <property type="nucleotide sequence ID" value="NZ_JBHSGK010000005.1"/>
</dbReference>
<name>A0ABV9NUH3_9BACI</name>
<dbReference type="Proteomes" id="UP001595896">
    <property type="component" value="Unassembled WGS sequence"/>
</dbReference>
<feature type="signal peptide" evidence="1">
    <location>
        <begin position="1"/>
        <end position="21"/>
    </location>
</feature>
<sequence length="510" mass="54368">MRILLLVLAVMLLMPIQTVSAGEFKGGGGDLTPGTITYGDPPAQVDPAKPVLVFVQGLTNDSTTWYDGNSMYDTAREAGYETVFVELHDSGGEPKSYWDNGAMLAGQLDDISAHFNGKEIVVVGYSKGGVDTQVALIHEGRHSLVSDVITIGSPHDGSELADLANSTSLGWLADLIGQNSEGTQSLQTGVMNHFRSITDSRPEVQENRYFTLAGDRTGPIFSSYWFGSGFISGPSDGVVSVESATLPYGTMLGVGNWNHGEVHQGENAFPFIQHVLSGQAGAASLMEATADDSLSTLVKGGKQEGGAEETIMIEEEADSVSFSWMSMEPLAELELEKPDGSVDVVKVAAEEDETPFFQGAYHHLVDLEQPSAGELTVRAADNGSQAYGLVAQFESELNDQLHVRAEENNRSFRAEADFPAVNRSGRGVIEMNADIRFTPGEPGAGRAFGQAVSEYRQQARGQAPDRIAVGGRGAGVYNAVVRVSGHAPSGTAFERSAVRSVFTDEDGQSY</sequence>